<dbReference type="SMART" id="SM00408">
    <property type="entry name" value="IGc2"/>
    <property type="match status" value="1"/>
</dbReference>
<dbReference type="PANTHER" id="PTHR44170:SF6">
    <property type="entry name" value="CONTACTIN"/>
    <property type="match status" value="1"/>
</dbReference>
<dbReference type="SUPFAM" id="SSF48726">
    <property type="entry name" value="Immunoglobulin"/>
    <property type="match status" value="1"/>
</dbReference>
<dbReference type="OrthoDB" id="8923370at2759"/>
<evidence type="ECO:0000256" key="1">
    <source>
        <dbReference type="ARBA" id="ARBA00022737"/>
    </source>
</evidence>
<dbReference type="InterPro" id="IPR003598">
    <property type="entry name" value="Ig_sub2"/>
</dbReference>
<feature type="domain" description="Ig-like" evidence="3">
    <location>
        <begin position="29"/>
        <end position="114"/>
    </location>
</feature>
<dbReference type="Gene3D" id="2.60.40.10">
    <property type="entry name" value="Immunoglobulins"/>
    <property type="match status" value="1"/>
</dbReference>
<organism evidence="4 5">
    <name type="scientific">Anabarilius grahami</name>
    <name type="common">Kanglang fish</name>
    <name type="synonym">Barilius grahami</name>
    <dbReference type="NCBI Taxonomy" id="495550"/>
    <lineage>
        <taxon>Eukaryota</taxon>
        <taxon>Metazoa</taxon>
        <taxon>Chordata</taxon>
        <taxon>Craniata</taxon>
        <taxon>Vertebrata</taxon>
        <taxon>Euteleostomi</taxon>
        <taxon>Actinopterygii</taxon>
        <taxon>Neopterygii</taxon>
        <taxon>Teleostei</taxon>
        <taxon>Ostariophysi</taxon>
        <taxon>Cypriniformes</taxon>
        <taxon>Xenocyprididae</taxon>
        <taxon>Xenocypridinae</taxon>
        <taxon>Xenocypridinae incertae sedis</taxon>
        <taxon>Anabarilius</taxon>
    </lineage>
</organism>
<accession>A0A3N0XR34</accession>
<protein>
    <submittedName>
        <fullName evidence="4">Contactin-5</fullName>
    </submittedName>
</protein>
<keyword evidence="1" id="KW-0677">Repeat</keyword>
<sequence>MISRLSAFKPFKYNKTQQRTQFESEEFGPVFIQEPDDAIFSLDTDDKKVIMNCEARGNPVPTYSWLINGTNVDAEADFRYSLIDGNLIINNASEAIDYGRYQCRAENSIGIILSRDALLQFACE</sequence>
<dbReference type="GO" id="GO:0098609">
    <property type="term" value="P:cell-cell adhesion"/>
    <property type="evidence" value="ECO:0007669"/>
    <property type="project" value="TreeGrafter"/>
</dbReference>
<dbReference type="FunFam" id="2.60.40.10:FF:000064">
    <property type="entry name" value="Contactin 1"/>
    <property type="match status" value="1"/>
</dbReference>
<dbReference type="Proteomes" id="UP000281406">
    <property type="component" value="Unassembled WGS sequence"/>
</dbReference>
<dbReference type="PROSITE" id="PS50835">
    <property type="entry name" value="IG_LIKE"/>
    <property type="match status" value="1"/>
</dbReference>
<proteinExistence type="predicted"/>
<comment type="caution">
    <text evidence="4">The sequence shown here is derived from an EMBL/GenBank/DDBJ whole genome shotgun (WGS) entry which is preliminary data.</text>
</comment>
<dbReference type="GO" id="GO:0016020">
    <property type="term" value="C:membrane"/>
    <property type="evidence" value="ECO:0007669"/>
    <property type="project" value="UniProtKB-SubCell"/>
</dbReference>
<evidence type="ECO:0000256" key="2">
    <source>
        <dbReference type="ARBA" id="ARBA00023157"/>
    </source>
</evidence>
<dbReference type="AlphaFoldDB" id="A0A3N0XR34"/>
<name>A0A3N0XR34_ANAGA</name>
<evidence type="ECO:0000313" key="4">
    <source>
        <dbReference type="EMBL" id="ROJ25344.1"/>
    </source>
</evidence>
<dbReference type="PANTHER" id="PTHR44170">
    <property type="entry name" value="PROTEIN SIDEKICK"/>
    <property type="match status" value="1"/>
</dbReference>
<reference evidence="4 5" key="1">
    <citation type="submission" date="2018-10" db="EMBL/GenBank/DDBJ databases">
        <title>Genome assembly for a Yunnan-Guizhou Plateau 3E fish, Anabarilius grahami (Regan), and its evolutionary and genetic applications.</title>
        <authorList>
            <person name="Jiang W."/>
        </authorList>
    </citation>
    <scope>NUCLEOTIDE SEQUENCE [LARGE SCALE GENOMIC DNA]</scope>
    <source>
        <strain evidence="4">AG-KIZ</strain>
        <tissue evidence="4">Muscle</tissue>
    </source>
</reference>
<dbReference type="InterPro" id="IPR036179">
    <property type="entry name" value="Ig-like_dom_sf"/>
</dbReference>
<evidence type="ECO:0000313" key="5">
    <source>
        <dbReference type="Proteomes" id="UP000281406"/>
    </source>
</evidence>
<dbReference type="Pfam" id="PF13927">
    <property type="entry name" value="Ig_3"/>
    <property type="match status" value="1"/>
</dbReference>
<dbReference type="InterPro" id="IPR013783">
    <property type="entry name" value="Ig-like_fold"/>
</dbReference>
<dbReference type="EMBL" id="RJVU01063416">
    <property type="protein sequence ID" value="ROJ25344.1"/>
    <property type="molecule type" value="Genomic_DNA"/>
</dbReference>
<gene>
    <name evidence="4" type="ORF">DPX16_20157</name>
</gene>
<keyword evidence="2" id="KW-1015">Disulfide bond</keyword>
<evidence type="ECO:0000259" key="3">
    <source>
        <dbReference type="PROSITE" id="PS50835"/>
    </source>
</evidence>
<keyword evidence="5" id="KW-1185">Reference proteome</keyword>
<dbReference type="InterPro" id="IPR007110">
    <property type="entry name" value="Ig-like_dom"/>
</dbReference>